<accession>A0A6J7WJA4</accession>
<evidence type="ECO:0000313" key="1">
    <source>
        <dbReference type="EMBL" id="CAB5214101.1"/>
    </source>
</evidence>
<reference evidence="1" key="1">
    <citation type="submission" date="2020-05" db="EMBL/GenBank/DDBJ databases">
        <authorList>
            <person name="Chiriac C."/>
            <person name="Salcher M."/>
            <person name="Ghai R."/>
            <person name="Kavagutti S V."/>
        </authorList>
    </citation>
    <scope>NUCLEOTIDE SEQUENCE</scope>
</reference>
<dbReference type="EMBL" id="LR798240">
    <property type="protein sequence ID" value="CAB5214101.1"/>
    <property type="molecule type" value="Genomic_DNA"/>
</dbReference>
<protein>
    <submittedName>
        <fullName evidence="1">Uncharacterized protein</fullName>
    </submittedName>
</protein>
<proteinExistence type="predicted"/>
<gene>
    <name evidence="1" type="ORF">UFOVP193_18</name>
</gene>
<sequence>MIGHNAITKESQDVIVVVGLNPSWFDGDRQSGVPLVYTQKSRPKPNDLAILRGKRVQLIHGNGTDELFARWYAEIVNTMPSQLVAMDSEGEIFC</sequence>
<name>A0A6J7WJA4_9CAUD</name>
<organism evidence="1">
    <name type="scientific">uncultured Caudovirales phage</name>
    <dbReference type="NCBI Taxonomy" id="2100421"/>
    <lineage>
        <taxon>Viruses</taxon>
        <taxon>Duplodnaviria</taxon>
        <taxon>Heunggongvirae</taxon>
        <taxon>Uroviricota</taxon>
        <taxon>Caudoviricetes</taxon>
        <taxon>Peduoviridae</taxon>
        <taxon>Maltschvirus</taxon>
        <taxon>Maltschvirus maltsch</taxon>
    </lineage>
</organism>